<feature type="transmembrane region" description="Helical" evidence="7">
    <location>
        <begin position="21"/>
        <end position="42"/>
    </location>
</feature>
<evidence type="ECO:0000256" key="1">
    <source>
        <dbReference type="ARBA" id="ARBA00004651"/>
    </source>
</evidence>
<comment type="subcellular location">
    <subcellularLocation>
        <location evidence="1 7">Cell membrane</location>
        <topology evidence="1 7">Multi-pass membrane protein</topology>
    </subcellularLocation>
</comment>
<feature type="transmembrane region" description="Helical" evidence="7">
    <location>
        <begin position="249"/>
        <end position="266"/>
    </location>
</feature>
<dbReference type="InterPro" id="IPR043429">
    <property type="entry name" value="ArtM/GltK/GlnP/TcyL/YhdX-like"/>
</dbReference>
<evidence type="ECO:0000256" key="3">
    <source>
        <dbReference type="ARBA" id="ARBA00022475"/>
    </source>
</evidence>
<evidence type="ECO:0000256" key="5">
    <source>
        <dbReference type="ARBA" id="ARBA00022989"/>
    </source>
</evidence>
<keyword evidence="4 7" id="KW-0812">Transmembrane</keyword>
<dbReference type="PANTHER" id="PTHR30614:SF21">
    <property type="entry name" value="AMINO ACID ABC TRANSPORTER PERMEASE"/>
    <property type="match status" value="1"/>
</dbReference>
<dbReference type="InterPro" id="IPR000515">
    <property type="entry name" value="MetI-like"/>
</dbReference>
<evidence type="ECO:0000256" key="6">
    <source>
        <dbReference type="ARBA" id="ARBA00023136"/>
    </source>
</evidence>
<evidence type="ECO:0000313" key="11">
    <source>
        <dbReference type="Proteomes" id="UP001501161"/>
    </source>
</evidence>
<feature type="transmembrane region" description="Helical" evidence="7">
    <location>
        <begin position="205"/>
        <end position="229"/>
    </location>
</feature>
<keyword evidence="2 7" id="KW-0813">Transport</keyword>
<dbReference type="CDD" id="cd06261">
    <property type="entry name" value="TM_PBP2"/>
    <property type="match status" value="1"/>
</dbReference>
<protein>
    <submittedName>
        <fullName evidence="10">Amino acid ABC transporter permease</fullName>
    </submittedName>
</protein>
<dbReference type="EMBL" id="BAAAMQ010000017">
    <property type="protein sequence ID" value="GAA2116511.1"/>
    <property type="molecule type" value="Genomic_DNA"/>
</dbReference>
<dbReference type="Pfam" id="PF00528">
    <property type="entry name" value="BPD_transp_1"/>
    <property type="match status" value="1"/>
</dbReference>
<dbReference type="InterPro" id="IPR010065">
    <property type="entry name" value="AA_ABC_transptr_permease_3TM"/>
</dbReference>
<comment type="similarity">
    <text evidence="7">Belongs to the binding-protein-dependent transport system permease family.</text>
</comment>
<reference evidence="11" key="1">
    <citation type="journal article" date="2019" name="Int. J. Syst. Evol. Microbiol.">
        <title>The Global Catalogue of Microorganisms (GCM) 10K type strain sequencing project: providing services to taxonomists for standard genome sequencing and annotation.</title>
        <authorList>
            <consortium name="The Broad Institute Genomics Platform"/>
            <consortium name="The Broad Institute Genome Sequencing Center for Infectious Disease"/>
            <person name="Wu L."/>
            <person name="Ma J."/>
        </authorList>
    </citation>
    <scope>NUCLEOTIDE SEQUENCE [LARGE SCALE GENOMIC DNA]</scope>
    <source>
        <strain evidence="11">JCM 13813</strain>
    </source>
</reference>
<dbReference type="PANTHER" id="PTHR30614">
    <property type="entry name" value="MEMBRANE COMPONENT OF AMINO ACID ABC TRANSPORTER"/>
    <property type="match status" value="1"/>
</dbReference>
<accession>A0ABP5JDF5</accession>
<feature type="region of interest" description="Disordered" evidence="8">
    <location>
        <begin position="280"/>
        <end position="299"/>
    </location>
</feature>
<evidence type="ECO:0000256" key="8">
    <source>
        <dbReference type="SAM" id="MobiDB-lite"/>
    </source>
</evidence>
<evidence type="ECO:0000313" key="10">
    <source>
        <dbReference type="EMBL" id="GAA2116511.1"/>
    </source>
</evidence>
<keyword evidence="11" id="KW-1185">Reference proteome</keyword>
<evidence type="ECO:0000256" key="4">
    <source>
        <dbReference type="ARBA" id="ARBA00022692"/>
    </source>
</evidence>
<feature type="transmembrane region" description="Helical" evidence="7">
    <location>
        <begin position="148"/>
        <end position="168"/>
    </location>
</feature>
<evidence type="ECO:0000256" key="7">
    <source>
        <dbReference type="RuleBase" id="RU363032"/>
    </source>
</evidence>
<keyword evidence="6 7" id="KW-0472">Membrane</keyword>
<dbReference type="SUPFAM" id="SSF161098">
    <property type="entry name" value="MetI-like"/>
    <property type="match status" value="1"/>
</dbReference>
<name>A0ABP5JDF5_9ACTN</name>
<feature type="domain" description="ABC transmembrane type-1" evidence="9">
    <location>
        <begin position="74"/>
        <end position="270"/>
    </location>
</feature>
<comment type="caution">
    <text evidence="10">The sequence shown here is derived from an EMBL/GenBank/DDBJ whole genome shotgun (WGS) entry which is preliminary data.</text>
</comment>
<dbReference type="RefSeq" id="WP_231250814.1">
    <property type="nucleotide sequence ID" value="NZ_BAAAMQ010000017.1"/>
</dbReference>
<sequence length="299" mass="31875">MSQTSVLYDAPGPRAVRRARIGTALAILAFLGLAALVVLRLADRGQFDAELWNPWVNPSDDSFSAVWGLVGRGLVATLVAATLAIVLALVVGVLLGVARMMLGNRLRVPVVLWIELFRGLPVVITIVFVWRAMVELGIDVGPLPGDPALWYLVIGLTLYNSVIIAEILRAGVLSLPRGQREAALAVGLTNGQTMRTILLPQAFRVMLPALISQLVVVLKDTSLVAVIGLGYLELLRRGNQISQNLDNPIQSLLIVALIYIVINYSLSKLAEYVERRLGQASGSSAGNGLDAGTAGSQAA</sequence>
<dbReference type="NCBIfam" id="TIGR01726">
    <property type="entry name" value="HEQRo_perm_3TM"/>
    <property type="match status" value="1"/>
</dbReference>
<evidence type="ECO:0000256" key="2">
    <source>
        <dbReference type="ARBA" id="ARBA00022448"/>
    </source>
</evidence>
<gene>
    <name evidence="10" type="ORF">GCM10009726_36060</name>
</gene>
<feature type="transmembrane region" description="Helical" evidence="7">
    <location>
        <begin position="110"/>
        <end position="133"/>
    </location>
</feature>
<evidence type="ECO:0000259" key="9">
    <source>
        <dbReference type="PROSITE" id="PS50928"/>
    </source>
</evidence>
<feature type="transmembrane region" description="Helical" evidence="7">
    <location>
        <begin position="74"/>
        <end position="98"/>
    </location>
</feature>
<dbReference type="InterPro" id="IPR035906">
    <property type="entry name" value="MetI-like_sf"/>
</dbReference>
<proteinExistence type="inferred from homology"/>
<keyword evidence="5 7" id="KW-1133">Transmembrane helix</keyword>
<dbReference type="Gene3D" id="1.10.3720.10">
    <property type="entry name" value="MetI-like"/>
    <property type="match status" value="1"/>
</dbReference>
<keyword evidence="3" id="KW-1003">Cell membrane</keyword>
<dbReference type="Proteomes" id="UP001501161">
    <property type="component" value="Unassembled WGS sequence"/>
</dbReference>
<dbReference type="PROSITE" id="PS50928">
    <property type="entry name" value="ABC_TM1"/>
    <property type="match status" value="1"/>
</dbReference>
<organism evidence="10 11">
    <name type="scientific">Nocardioides furvisabuli</name>
    <dbReference type="NCBI Taxonomy" id="375542"/>
    <lineage>
        <taxon>Bacteria</taxon>
        <taxon>Bacillati</taxon>
        <taxon>Actinomycetota</taxon>
        <taxon>Actinomycetes</taxon>
        <taxon>Propionibacteriales</taxon>
        <taxon>Nocardioidaceae</taxon>
        <taxon>Nocardioides</taxon>
    </lineage>
</organism>